<evidence type="ECO:0000256" key="3">
    <source>
        <dbReference type="ARBA" id="ARBA00022840"/>
    </source>
</evidence>
<dbReference type="Proteomes" id="UP001211065">
    <property type="component" value="Unassembled WGS sequence"/>
</dbReference>
<dbReference type="GO" id="GO:0016787">
    <property type="term" value="F:hydrolase activity"/>
    <property type="evidence" value="ECO:0007669"/>
    <property type="project" value="UniProtKB-KW"/>
</dbReference>
<dbReference type="PANTHER" id="PTHR35372">
    <property type="entry name" value="ATP BINDING PROTEIN-RELATED"/>
    <property type="match status" value="1"/>
</dbReference>
<organism evidence="5 6">
    <name type="scientific">Clydaea vesicula</name>
    <dbReference type="NCBI Taxonomy" id="447962"/>
    <lineage>
        <taxon>Eukaryota</taxon>
        <taxon>Fungi</taxon>
        <taxon>Fungi incertae sedis</taxon>
        <taxon>Chytridiomycota</taxon>
        <taxon>Chytridiomycota incertae sedis</taxon>
        <taxon>Chytridiomycetes</taxon>
        <taxon>Lobulomycetales</taxon>
        <taxon>Lobulomycetaceae</taxon>
        <taxon>Clydaea</taxon>
    </lineage>
</organism>
<comment type="caution">
    <text evidence="5">The sequence shown here is derived from an EMBL/GenBank/DDBJ whole genome shotgun (WGS) entry which is preliminary data.</text>
</comment>
<dbReference type="EMBL" id="JADGJW010000292">
    <property type="protein sequence ID" value="KAJ3220552.1"/>
    <property type="molecule type" value="Genomic_DNA"/>
</dbReference>
<reference evidence="5" key="1">
    <citation type="submission" date="2020-05" db="EMBL/GenBank/DDBJ databases">
        <title>Phylogenomic resolution of chytrid fungi.</title>
        <authorList>
            <person name="Stajich J.E."/>
            <person name="Amses K."/>
            <person name="Simmons R."/>
            <person name="Seto K."/>
            <person name="Myers J."/>
            <person name="Bonds A."/>
            <person name="Quandt C.A."/>
            <person name="Barry K."/>
            <person name="Liu P."/>
            <person name="Grigoriev I."/>
            <person name="Longcore J.E."/>
            <person name="James T.Y."/>
        </authorList>
    </citation>
    <scope>NUCLEOTIDE SEQUENCE</scope>
    <source>
        <strain evidence="5">JEL0476</strain>
    </source>
</reference>
<keyword evidence="3" id="KW-0067">ATP-binding</keyword>
<name>A0AAD5U0I7_9FUNG</name>
<gene>
    <name evidence="5" type="ORF">HK099_004218</name>
</gene>
<keyword evidence="2" id="KW-0378">Hydrolase</keyword>
<keyword evidence="1" id="KW-0547">Nucleotide-binding</keyword>
<keyword evidence="6" id="KW-1185">Reference proteome</keyword>
<protein>
    <recommendedName>
        <fullName evidence="4">SF3 helicase domain-containing protein</fullName>
    </recommendedName>
</protein>
<dbReference type="InterPro" id="IPR051620">
    <property type="entry name" value="ORF904-like_C"/>
</dbReference>
<sequence length="1033" mass="118690">MVVLMDLETYFFPPVVVVVWYECELRVGSGGDLATREFVENFVKEHYKLEFGCKIIDLIGTDWVLITGLRLGSFNVNISPLNGKGPTASFIISKCSIEDDAPIVKMTNLSPDNNQTYFELVWTDVLKIKKSTNNFDSKSYLQEYVDSNINVKLEGIYIDLYDTEFFEVENLSPGSFFLTVSPVNHPGPTATFSISKPIIFSDAHCVSITKVGKKLQTFDGKYLISFSLQNFSSVGSPVVESDLVTLSFFKEYFNKMFSEKFQKTFYVIDLSPRSYVISVNSQVFGAPTATFKLRKTGIFYDGDYTVNFNIKNIGNNCNDFITELGQSQVASKEFVWQTIKDSIDTHISGQKFFLFETQFVDVIPLKAELRWGSNSKLKLGKLKPFFDGEYIVSFNLKNISINPVITDFDIASKGYVDHQIDNKIDLLASGKIIKLTGTNFSQVAALHPGSFTINISPKFDGGATASFSVSKSSFYSEAHIVRTTHSRGLHYNEELQLSWGENSNLLLKKNMPVNGLYLVDFNLHVDIREVKKIQDSKKFYFILPLLKCYDPDCKSGVFDKIHVSNYPSQIQEIFKIALNEVDIKKMELMAKEDGQKLYLMNMKISSELDFECEIELDSKIFQNDTLTKLYSEILDGHKVLLISHLLYITEINFVYSNGDWYEFSNSIWKLDRETGSLKKKTLGLIENFRKIKKFYLNLNSVNNQTYFEKIIKNVTRLINKMYLVGMFRKSVKEDYIFFTMDYEYDTTVHNHEIYEFLEKVLPDQYIREYVLKRMSDCLNKDFLNTLFLIFIGEGANGKLLSLMKYNMGGFEVKIDSTLITRKRPDANSASPAIIKLKDKRFALFSEPSENEPLNMAIIKKLTGDEDGISGRELHKGIVDFKVEAKFFLGTNTLPKINGSDAANWRRVKTVPFKSEFVDFPEKHLQFKKDKTLPSRMKTDVTWQVSRSTNEYRSENNELEQWVLENVRFQPNGVLEQTDLNRRRFGNDFKNPRSKGVFRKEFEKCLKKLGENIQGFDHNLTDSNTKVWKGVELV</sequence>
<accession>A0AAD5U0I7</accession>
<dbReference type="GO" id="GO:0005524">
    <property type="term" value="F:ATP binding"/>
    <property type="evidence" value="ECO:0007669"/>
    <property type="project" value="UniProtKB-KW"/>
</dbReference>
<dbReference type="PROSITE" id="PS51206">
    <property type="entry name" value="SF3_HELICASE_1"/>
    <property type="match status" value="1"/>
</dbReference>
<dbReference type="PANTHER" id="PTHR35372:SF2">
    <property type="entry name" value="SF3 HELICASE DOMAIN-CONTAINING PROTEIN"/>
    <property type="match status" value="1"/>
</dbReference>
<evidence type="ECO:0000256" key="1">
    <source>
        <dbReference type="ARBA" id="ARBA00022741"/>
    </source>
</evidence>
<dbReference type="InterPro" id="IPR014015">
    <property type="entry name" value="Helicase_SF3_DNA-vir"/>
</dbReference>
<evidence type="ECO:0000259" key="4">
    <source>
        <dbReference type="PROSITE" id="PS51206"/>
    </source>
</evidence>
<evidence type="ECO:0000313" key="6">
    <source>
        <dbReference type="Proteomes" id="UP001211065"/>
    </source>
</evidence>
<evidence type="ECO:0000313" key="5">
    <source>
        <dbReference type="EMBL" id="KAJ3220552.1"/>
    </source>
</evidence>
<dbReference type="Gene3D" id="3.40.50.300">
    <property type="entry name" value="P-loop containing nucleotide triphosphate hydrolases"/>
    <property type="match status" value="1"/>
</dbReference>
<evidence type="ECO:0000256" key="2">
    <source>
        <dbReference type="ARBA" id="ARBA00022801"/>
    </source>
</evidence>
<dbReference type="AlphaFoldDB" id="A0AAD5U0I7"/>
<feature type="domain" description="SF3 helicase" evidence="4">
    <location>
        <begin position="758"/>
        <end position="932"/>
    </location>
</feature>
<dbReference type="InterPro" id="IPR027417">
    <property type="entry name" value="P-loop_NTPase"/>
</dbReference>
<proteinExistence type="predicted"/>